<dbReference type="InterPro" id="IPR020846">
    <property type="entry name" value="MFS_dom"/>
</dbReference>
<dbReference type="InterPro" id="IPR036259">
    <property type="entry name" value="MFS_trans_sf"/>
</dbReference>
<keyword evidence="3 5" id="KW-1133">Transmembrane helix</keyword>
<feature type="transmembrane region" description="Helical" evidence="5">
    <location>
        <begin position="321"/>
        <end position="346"/>
    </location>
</feature>
<evidence type="ECO:0000313" key="8">
    <source>
        <dbReference type="Proteomes" id="UP001610563"/>
    </source>
</evidence>
<feature type="transmembrane region" description="Helical" evidence="5">
    <location>
        <begin position="429"/>
        <end position="454"/>
    </location>
</feature>
<evidence type="ECO:0000256" key="2">
    <source>
        <dbReference type="ARBA" id="ARBA00022692"/>
    </source>
</evidence>
<evidence type="ECO:0000256" key="1">
    <source>
        <dbReference type="ARBA" id="ARBA00004141"/>
    </source>
</evidence>
<keyword evidence="2 5" id="KW-0812">Transmembrane</keyword>
<gene>
    <name evidence="7" type="ORF">BJX66DRAFT_349560</name>
</gene>
<protein>
    <submittedName>
        <fullName evidence="7">Major facilitator superfamily domain-containing protein</fullName>
    </submittedName>
</protein>
<feature type="transmembrane region" description="Helical" evidence="5">
    <location>
        <begin position="192"/>
        <end position="215"/>
    </location>
</feature>
<keyword evidence="8" id="KW-1185">Reference proteome</keyword>
<dbReference type="EMBL" id="JBFTWV010000249">
    <property type="protein sequence ID" value="KAL2783290.1"/>
    <property type="molecule type" value="Genomic_DNA"/>
</dbReference>
<feature type="transmembrane region" description="Helical" evidence="5">
    <location>
        <begin position="65"/>
        <end position="86"/>
    </location>
</feature>
<dbReference type="PANTHER" id="PTHR23502">
    <property type="entry name" value="MAJOR FACILITATOR SUPERFAMILY"/>
    <property type="match status" value="1"/>
</dbReference>
<feature type="transmembrane region" description="Helical" evidence="5">
    <location>
        <begin position="400"/>
        <end position="423"/>
    </location>
</feature>
<dbReference type="PROSITE" id="PS50850">
    <property type="entry name" value="MFS"/>
    <property type="match status" value="1"/>
</dbReference>
<accession>A0ABR4FJ71</accession>
<feature type="transmembrane region" description="Helical" evidence="5">
    <location>
        <begin position="358"/>
        <end position="379"/>
    </location>
</feature>
<proteinExistence type="predicted"/>
<feature type="transmembrane region" description="Helical" evidence="5">
    <location>
        <begin position="132"/>
        <end position="150"/>
    </location>
</feature>
<comment type="subcellular location">
    <subcellularLocation>
        <location evidence="1">Membrane</location>
        <topology evidence="1">Multi-pass membrane protein</topology>
    </subcellularLocation>
</comment>
<evidence type="ECO:0000256" key="4">
    <source>
        <dbReference type="ARBA" id="ARBA00023136"/>
    </source>
</evidence>
<dbReference type="Gene3D" id="1.20.1250.20">
    <property type="entry name" value="MFS general substrate transporter like domains"/>
    <property type="match status" value="1"/>
</dbReference>
<reference evidence="7 8" key="1">
    <citation type="submission" date="2024-07" db="EMBL/GenBank/DDBJ databases">
        <title>Section-level genome sequencing and comparative genomics of Aspergillus sections Usti and Cavernicolus.</title>
        <authorList>
            <consortium name="Lawrence Berkeley National Laboratory"/>
            <person name="Nybo J.L."/>
            <person name="Vesth T.C."/>
            <person name="Theobald S."/>
            <person name="Frisvad J.C."/>
            <person name="Larsen T.O."/>
            <person name="Kjaerboelling I."/>
            <person name="Rothschild-Mancinelli K."/>
            <person name="Lyhne E.K."/>
            <person name="Kogle M.E."/>
            <person name="Barry K."/>
            <person name="Clum A."/>
            <person name="Na H."/>
            <person name="Ledsgaard L."/>
            <person name="Lin J."/>
            <person name="Lipzen A."/>
            <person name="Kuo A."/>
            <person name="Riley R."/>
            <person name="Mondo S."/>
            <person name="Labutti K."/>
            <person name="Haridas S."/>
            <person name="Pangalinan J."/>
            <person name="Salamov A.A."/>
            <person name="Simmons B.A."/>
            <person name="Magnuson J.K."/>
            <person name="Chen J."/>
            <person name="Drula E."/>
            <person name="Henrissat B."/>
            <person name="Wiebenga A."/>
            <person name="Lubbers R.J."/>
            <person name="Gomes A.C."/>
            <person name="Makela M.R."/>
            <person name="Stajich J."/>
            <person name="Grigoriev I.V."/>
            <person name="Mortensen U.H."/>
            <person name="De Vries R.P."/>
            <person name="Baker S.E."/>
            <person name="Andersen M.R."/>
        </authorList>
    </citation>
    <scope>NUCLEOTIDE SEQUENCE [LARGE SCALE GENOMIC DNA]</scope>
    <source>
        <strain evidence="7 8">CBS 209.92</strain>
    </source>
</reference>
<sequence>MSGWRFAVSLSDAQVKAAEPPGTSKLIAHHHGGEDRLDDELLLIPRPTKRAEDPLNWPMWRKCGALFALCFYVLVAEYASAVPASVLPTMAYSTQPPTPFAKLTPIMAYNALMIGVSNLFWVPLANAFGRRIILIIASLIMTVAGVWAAKASSLDSLFGARAVQGIGMGPCFTLPATIIGEIFFLHQSGRAMAFYVTALAAGPLFGGITGGYIASGINVTTVWWISAGLSAGTFCIVLLLVPETMFNRAAYTPAVNSSSGNEVQGSNDKEPDAETIENYIPMVESHPMPLTFWQALRRTTYQPGFLRELIRPIYTVRLPGVWVPTLQAAALVAGIITMSTVAPQLLALPPYSWHANVGLFNLGGVVALVLALLTNYLVLDYMAKRQANENSNGFVESESRLPLCAPGLFLATTGLLTFGFCAANPGGSAWVGLVVGNGMLTFGLVTVPGIAYTYITDSYRSISGDCFVIVGLVRAVIACVWTFYVGDWIESAGPALTFGIFAIVLGVFSLLTIPLYFYGKRLRIATAKYLDQESH</sequence>
<feature type="transmembrane region" description="Helical" evidence="5">
    <location>
        <begin position="162"/>
        <end position="185"/>
    </location>
</feature>
<dbReference type="Pfam" id="PF07690">
    <property type="entry name" value="MFS_1"/>
    <property type="match status" value="1"/>
</dbReference>
<dbReference type="InterPro" id="IPR011701">
    <property type="entry name" value="MFS"/>
</dbReference>
<name>A0ABR4FJ71_9EURO</name>
<dbReference type="SUPFAM" id="SSF103473">
    <property type="entry name" value="MFS general substrate transporter"/>
    <property type="match status" value="1"/>
</dbReference>
<feature type="transmembrane region" description="Helical" evidence="5">
    <location>
        <begin position="106"/>
        <end position="125"/>
    </location>
</feature>
<evidence type="ECO:0000313" key="7">
    <source>
        <dbReference type="EMBL" id="KAL2783290.1"/>
    </source>
</evidence>
<dbReference type="PANTHER" id="PTHR23502:SF181">
    <property type="entry name" value="MAJOR FACILITATOR SUPERFAMILY (MFS) PROFILE DOMAIN-CONTAINING PROTEIN"/>
    <property type="match status" value="1"/>
</dbReference>
<feature type="transmembrane region" description="Helical" evidence="5">
    <location>
        <begin position="496"/>
        <end position="518"/>
    </location>
</feature>
<feature type="transmembrane region" description="Helical" evidence="5">
    <location>
        <begin position="221"/>
        <end position="241"/>
    </location>
</feature>
<feature type="transmembrane region" description="Helical" evidence="5">
    <location>
        <begin position="466"/>
        <end position="484"/>
    </location>
</feature>
<evidence type="ECO:0000259" key="6">
    <source>
        <dbReference type="PROSITE" id="PS50850"/>
    </source>
</evidence>
<evidence type="ECO:0000256" key="5">
    <source>
        <dbReference type="SAM" id="Phobius"/>
    </source>
</evidence>
<feature type="domain" description="Major facilitator superfamily (MFS) profile" evidence="6">
    <location>
        <begin position="65"/>
        <end position="523"/>
    </location>
</feature>
<comment type="caution">
    <text evidence="7">The sequence shown here is derived from an EMBL/GenBank/DDBJ whole genome shotgun (WGS) entry which is preliminary data.</text>
</comment>
<organism evidence="7 8">
    <name type="scientific">Aspergillus keveii</name>
    <dbReference type="NCBI Taxonomy" id="714993"/>
    <lineage>
        <taxon>Eukaryota</taxon>
        <taxon>Fungi</taxon>
        <taxon>Dikarya</taxon>
        <taxon>Ascomycota</taxon>
        <taxon>Pezizomycotina</taxon>
        <taxon>Eurotiomycetes</taxon>
        <taxon>Eurotiomycetidae</taxon>
        <taxon>Eurotiales</taxon>
        <taxon>Aspergillaceae</taxon>
        <taxon>Aspergillus</taxon>
        <taxon>Aspergillus subgen. Nidulantes</taxon>
    </lineage>
</organism>
<dbReference type="Proteomes" id="UP001610563">
    <property type="component" value="Unassembled WGS sequence"/>
</dbReference>
<keyword evidence="4 5" id="KW-0472">Membrane</keyword>
<evidence type="ECO:0000256" key="3">
    <source>
        <dbReference type="ARBA" id="ARBA00022989"/>
    </source>
</evidence>